<comment type="caution">
    <text evidence="2">The sequence shown here is derived from an EMBL/GenBank/DDBJ whole genome shotgun (WGS) entry which is preliminary data.</text>
</comment>
<name>A0ABU8HEM3_9BACI</name>
<protein>
    <submittedName>
        <fullName evidence="2">Uncharacterized protein</fullName>
    </submittedName>
</protein>
<proteinExistence type="predicted"/>
<reference evidence="2 3" key="1">
    <citation type="journal article" date="2018" name="J. Microbiol.">
        <title>Bacillus spongiae sp. nov., isolated from sponge of Jeju Island.</title>
        <authorList>
            <person name="Lee G.E."/>
            <person name="Im W.T."/>
            <person name="Park J.S."/>
        </authorList>
    </citation>
    <scope>NUCLEOTIDE SEQUENCE [LARGE SCALE GENOMIC DNA]</scope>
    <source>
        <strain evidence="2 3">135PIL107-10</strain>
    </source>
</reference>
<organism evidence="2 3">
    <name type="scientific">Bacillus spongiae</name>
    <dbReference type="NCBI Taxonomy" id="2683610"/>
    <lineage>
        <taxon>Bacteria</taxon>
        <taxon>Bacillati</taxon>
        <taxon>Bacillota</taxon>
        <taxon>Bacilli</taxon>
        <taxon>Bacillales</taxon>
        <taxon>Bacillaceae</taxon>
        <taxon>Bacillus</taxon>
    </lineage>
</organism>
<keyword evidence="3" id="KW-1185">Reference proteome</keyword>
<dbReference type="Proteomes" id="UP001312865">
    <property type="component" value="Unassembled WGS sequence"/>
</dbReference>
<keyword evidence="1" id="KW-0472">Membrane</keyword>
<keyword evidence="1" id="KW-1133">Transmembrane helix</keyword>
<accession>A0ABU8HEM3</accession>
<sequence length="148" mass="16227">MSEYHKQKSSWLIWIAIFLLGALLLLGIVLALIFGFGFNEQQPNDNFSMDIALTSNDPSNVVYKDVEPQPVSITANFNSLGEQSDACEARITLESQNGDIFEDIEFVPNEVNQAVTLVGKKVTQITVEATVVDADRCILDLEGSTGTD</sequence>
<gene>
    <name evidence="2" type="ORF">WAK64_11685</name>
</gene>
<evidence type="ECO:0000256" key="1">
    <source>
        <dbReference type="SAM" id="Phobius"/>
    </source>
</evidence>
<dbReference type="EMBL" id="JBBAXC010000008">
    <property type="protein sequence ID" value="MEI5907715.1"/>
    <property type="molecule type" value="Genomic_DNA"/>
</dbReference>
<evidence type="ECO:0000313" key="2">
    <source>
        <dbReference type="EMBL" id="MEI5907715.1"/>
    </source>
</evidence>
<feature type="transmembrane region" description="Helical" evidence="1">
    <location>
        <begin position="12"/>
        <end position="38"/>
    </location>
</feature>
<dbReference type="RefSeq" id="WP_336587152.1">
    <property type="nucleotide sequence ID" value="NZ_JBBAXC010000008.1"/>
</dbReference>
<evidence type="ECO:0000313" key="3">
    <source>
        <dbReference type="Proteomes" id="UP001312865"/>
    </source>
</evidence>
<keyword evidence="1" id="KW-0812">Transmembrane</keyword>